<evidence type="ECO:0000313" key="3">
    <source>
        <dbReference type="Proteomes" id="UP000024635"/>
    </source>
</evidence>
<accession>A0A016V111</accession>
<dbReference type="STRING" id="53326.A0A016V111"/>
<evidence type="ECO:0000259" key="1">
    <source>
        <dbReference type="PROSITE" id="PS50878"/>
    </source>
</evidence>
<keyword evidence="3" id="KW-1185">Reference proteome</keyword>
<protein>
    <recommendedName>
        <fullName evidence="1">Reverse transcriptase domain-containing protein</fullName>
    </recommendedName>
</protein>
<reference evidence="3" key="1">
    <citation type="journal article" date="2015" name="Nat. Genet.">
        <title>The genome and transcriptome of the zoonotic hookworm Ancylostoma ceylanicum identify infection-specific gene families.</title>
        <authorList>
            <person name="Schwarz E.M."/>
            <person name="Hu Y."/>
            <person name="Antoshechkin I."/>
            <person name="Miller M.M."/>
            <person name="Sternberg P.W."/>
            <person name="Aroian R.V."/>
        </authorList>
    </citation>
    <scope>NUCLEOTIDE SEQUENCE</scope>
    <source>
        <strain evidence="3">HY135</strain>
    </source>
</reference>
<dbReference type="EMBL" id="JARK01001357">
    <property type="protein sequence ID" value="EYC20697.1"/>
    <property type="molecule type" value="Genomic_DNA"/>
</dbReference>
<dbReference type="PANTHER" id="PTHR47027:SF20">
    <property type="entry name" value="REVERSE TRANSCRIPTASE-LIKE PROTEIN WITH RNA-DIRECTED DNA POLYMERASE DOMAIN"/>
    <property type="match status" value="1"/>
</dbReference>
<feature type="domain" description="Reverse transcriptase" evidence="1">
    <location>
        <begin position="1"/>
        <end position="125"/>
    </location>
</feature>
<comment type="caution">
    <text evidence="2">The sequence shown here is derived from an EMBL/GenBank/DDBJ whole genome shotgun (WGS) entry which is preliminary data.</text>
</comment>
<evidence type="ECO:0000313" key="2">
    <source>
        <dbReference type="EMBL" id="EYC20697.1"/>
    </source>
</evidence>
<dbReference type="AlphaFoldDB" id="A0A016V111"/>
<dbReference type="PANTHER" id="PTHR47027">
    <property type="entry name" value="REVERSE TRANSCRIPTASE DOMAIN-CONTAINING PROTEIN"/>
    <property type="match status" value="1"/>
</dbReference>
<dbReference type="Proteomes" id="UP000024635">
    <property type="component" value="Unassembled WGS sequence"/>
</dbReference>
<name>A0A016V111_9BILA</name>
<gene>
    <name evidence="2" type="primary">Acey_s0021.g375</name>
    <name evidence="2" type="ORF">Y032_0021g375</name>
</gene>
<dbReference type="PROSITE" id="PS50878">
    <property type="entry name" value="RT_POL"/>
    <property type="match status" value="1"/>
</dbReference>
<organism evidence="2 3">
    <name type="scientific">Ancylostoma ceylanicum</name>
    <dbReference type="NCBI Taxonomy" id="53326"/>
    <lineage>
        <taxon>Eukaryota</taxon>
        <taxon>Metazoa</taxon>
        <taxon>Ecdysozoa</taxon>
        <taxon>Nematoda</taxon>
        <taxon>Chromadorea</taxon>
        <taxon>Rhabditida</taxon>
        <taxon>Rhabditina</taxon>
        <taxon>Rhabditomorpha</taxon>
        <taxon>Strongyloidea</taxon>
        <taxon>Ancylostomatidae</taxon>
        <taxon>Ancylostomatinae</taxon>
        <taxon>Ancylostoma</taxon>
    </lineage>
</organism>
<dbReference type="InterPro" id="IPR000477">
    <property type="entry name" value="RT_dom"/>
</dbReference>
<proteinExistence type="predicted"/>
<sequence>MSQAAASTSADFPISVGVRQASALSSLLFIVVMEVVTRDLQKIKHWTLLYADEVMLAPEDKQELERLTEAWNYLHARFGLRRENEVSNNQRARARHHKRGQLDTINVDGVDLPRADVFKYLGSGISSDGSLCHGIVRVNSARRKDQRARARHHKRGQLDTINVDGVDLPRADVFKYLGSGISSDGSLCHGIVRVNSARRKERLLTRVLYGIIPD</sequence>